<evidence type="ECO:0000313" key="4">
    <source>
        <dbReference type="WBParaSite" id="Pan_g19031.t1"/>
    </source>
</evidence>
<organism evidence="3 4">
    <name type="scientific">Panagrellus redivivus</name>
    <name type="common">Microworm</name>
    <dbReference type="NCBI Taxonomy" id="6233"/>
    <lineage>
        <taxon>Eukaryota</taxon>
        <taxon>Metazoa</taxon>
        <taxon>Ecdysozoa</taxon>
        <taxon>Nematoda</taxon>
        <taxon>Chromadorea</taxon>
        <taxon>Rhabditida</taxon>
        <taxon>Tylenchina</taxon>
        <taxon>Panagrolaimomorpha</taxon>
        <taxon>Panagrolaimoidea</taxon>
        <taxon>Panagrolaimidae</taxon>
        <taxon>Panagrellus</taxon>
    </lineage>
</organism>
<dbReference type="InterPro" id="IPR005135">
    <property type="entry name" value="Endo/exonuclease/phosphatase"/>
</dbReference>
<reference evidence="3" key="1">
    <citation type="journal article" date="2013" name="Genetics">
        <title>The draft genome and transcriptome of Panagrellus redivivus are shaped by the harsh demands of a free-living lifestyle.</title>
        <authorList>
            <person name="Srinivasan J."/>
            <person name="Dillman A.R."/>
            <person name="Macchietto M.G."/>
            <person name="Heikkinen L."/>
            <person name="Lakso M."/>
            <person name="Fracchia K.M."/>
            <person name="Antoshechkin I."/>
            <person name="Mortazavi A."/>
            <person name="Wong G."/>
            <person name="Sternberg P.W."/>
        </authorList>
    </citation>
    <scope>NUCLEOTIDE SEQUENCE [LARGE SCALE GENOMIC DNA]</scope>
    <source>
        <strain evidence="3">MT8872</strain>
    </source>
</reference>
<dbReference type="GO" id="GO:0000175">
    <property type="term" value="F:3'-5'-RNA exonuclease activity"/>
    <property type="evidence" value="ECO:0007669"/>
    <property type="project" value="TreeGrafter"/>
</dbReference>
<feature type="domain" description="Endonuclease/exonuclease/phosphatase" evidence="2">
    <location>
        <begin position="337"/>
        <end position="632"/>
    </location>
</feature>
<protein>
    <submittedName>
        <fullName evidence="4">Endo/exonuclease/phosphatase domain-containing protein</fullName>
    </submittedName>
</protein>
<evidence type="ECO:0000259" key="2">
    <source>
        <dbReference type="Pfam" id="PF03372"/>
    </source>
</evidence>
<feature type="region of interest" description="Disordered" evidence="1">
    <location>
        <begin position="1"/>
        <end position="23"/>
    </location>
</feature>
<evidence type="ECO:0000313" key="3">
    <source>
        <dbReference type="Proteomes" id="UP000492821"/>
    </source>
</evidence>
<keyword evidence="3" id="KW-1185">Reference proteome</keyword>
<dbReference type="PANTHER" id="PTHR12121:SF34">
    <property type="entry name" value="PROTEIN ANGEL"/>
    <property type="match status" value="1"/>
</dbReference>
<dbReference type="WBParaSite" id="Pan_g19031.t1">
    <property type="protein sequence ID" value="Pan_g19031.t1"/>
    <property type="gene ID" value="Pan_g19031"/>
</dbReference>
<dbReference type="Pfam" id="PF03372">
    <property type="entry name" value="Exo_endo_phos"/>
    <property type="match status" value="1"/>
</dbReference>
<feature type="compositionally biased region" description="Low complexity" evidence="1">
    <location>
        <begin position="185"/>
        <end position="201"/>
    </location>
</feature>
<sequence length="689" mass="78050">MKQQQNQGKRFQHPQYAFDPRKRGTYNQQYENGYGGVLSDEELYSKPIDFSTKANPRKVLKKRRSSNFPSLVLPSFSVLPVAANDQWDDLETSNVFAIAARRALYPKAVDAAPSAPANPEVALSSSASSSGESKSSSSSSKQSRKRSRKASEREEGEITFDDDLSSMETDGREVASKGVGTKANVVSSESFGSSSGVSTGSRPDVDVITLDGAFPKRDHNVANVSLPVIELSDNDDEDEGILASDEDDVICVGEFASPARKKLRGAIRVPAAAYDPPQPSPFIFDKLPSVAFRPIIPYMDNLSYHMWHRHKVHLREWQAMTADHSLLFNPNNFRFVTYNILCQTAMDLHPHLYTHLAPPLQSWDYRCPQLLAEFRRLQADVMCLQEVNMVHYESDMRPVLTGELRLKDVCHWRPPKPDGCVTLFNPDKFEYVSQYNLDMNYKVELLNDVNIATFVRLKNKLNGMTIVVVNTHLVFNPRRGDVKLNQIGLILARLHKFRLGKNEPCIFAGDFNLHPGSHLYRFLVSAELDAARIQNFNPKYSSGQIDPRPFDRVLPFRGSLALPEKTHVGHNCTFQPPSWTHCDTKRLTHTFKFAPAYQVNCSLAPQVEAQMRDYVSTYHMDFGAPDHIFYTILDKSYPNSYLQVREQNLRLVRRLNLPNIRQLKRYSGPLPNDYCGSDHVPLVVEFNFS</sequence>
<name>A0A7E4VC33_PANRE</name>
<feature type="compositionally biased region" description="Acidic residues" evidence="1">
    <location>
        <begin position="154"/>
        <end position="165"/>
    </location>
</feature>
<dbReference type="InterPro" id="IPR050410">
    <property type="entry name" value="CCR4/nocturin_mRNA_transcr"/>
</dbReference>
<dbReference type="AlphaFoldDB" id="A0A7E4VC33"/>
<evidence type="ECO:0000256" key="1">
    <source>
        <dbReference type="SAM" id="MobiDB-lite"/>
    </source>
</evidence>
<dbReference type="SUPFAM" id="SSF56219">
    <property type="entry name" value="DNase I-like"/>
    <property type="match status" value="1"/>
</dbReference>
<feature type="region of interest" description="Disordered" evidence="1">
    <location>
        <begin position="112"/>
        <end position="201"/>
    </location>
</feature>
<feature type="compositionally biased region" description="Low complexity" evidence="1">
    <location>
        <begin position="124"/>
        <end position="141"/>
    </location>
</feature>
<dbReference type="PANTHER" id="PTHR12121">
    <property type="entry name" value="CARBON CATABOLITE REPRESSOR PROTEIN 4"/>
    <property type="match status" value="1"/>
</dbReference>
<dbReference type="Gene3D" id="3.60.10.10">
    <property type="entry name" value="Endonuclease/exonuclease/phosphatase"/>
    <property type="match status" value="1"/>
</dbReference>
<dbReference type="InterPro" id="IPR036691">
    <property type="entry name" value="Endo/exonu/phosph_ase_sf"/>
</dbReference>
<accession>A0A7E4VC33</accession>
<proteinExistence type="predicted"/>
<dbReference type="Proteomes" id="UP000492821">
    <property type="component" value="Unassembled WGS sequence"/>
</dbReference>
<reference evidence="4" key="2">
    <citation type="submission" date="2020-10" db="UniProtKB">
        <authorList>
            <consortium name="WormBaseParasite"/>
        </authorList>
    </citation>
    <scope>IDENTIFICATION</scope>
</reference>